<dbReference type="NCBIfam" id="TIGR00407">
    <property type="entry name" value="proA"/>
    <property type="match status" value="1"/>
</dbReference>
<dbReference type="InterPro" id="IPR012134">
    <property type="entry name" value="Glu-5-SA_DH"/>
</dbReference>
<dbReference type="HAMAP" id="MF_00412">
    <property type="entry name" value="ProA"/>
    <property type="match status" value="1"/>
</dbReference>
<dbReference type="PANTHER" id="PTHR11063">
    <property type="entry name" value="GLUTAMATE SEMIALDEHYDE DEHYDROGENASE"/>
    <property type="match status" value="1"/>
</dbReference>
<gene>
    <name evidence="7" type="primary">proA</name>
    <name evidence="9" type="ORF">H7R39_04805</name>
</gene>
<dbReference type="GO" id="GO:0005737">
    <property type="term" value="C:cytoplasm"/>
    <property type="evidence" value="ECO:0007669"/>
    <property type="project" value="UniProtKB-SubCell"/>
</dbReference>
<dbReference type="AlphaFoldDB" id="A0A842J8Z1"/>
<dbReference type="CDD" id="cd07079">
    <property type="entry name" value="ALDH_F18-19_ProA-GPR"/>
    <property type="match status" value="1"/>
</dbReference>
<proteinExistence type="inferred from homology"/>
<evidence type="ECO:0000256" key="7">
    <source>
        <dbReference type="HAMAP-Rule" id="MF_00412"/>
    </source>
</evidence>
<dbReference type="InterPro" id="IPR000965">
    <property type="entry name" value="GPR_dom"/>
</dbReference>
<evidence type="ECO:0000313" key="9">
    <source>
        <dbReference type="EMBL" id="MBC2882582.1"/>
    </source>
</evidence>
<evidence type="ECO:0000256" key="2">
    <source>
        <dbReference type="ARBA" id="ARBA00022605"/>
    </source>
</evidence>
<dbReference type="InterPro" id="IPR016161">
    <property type="entry name" value="Ald_DH/histidinol_DH"/>
</dbReference>
<comment type="subcellular location">
    <subcellularLocation>
        <location evidence="7">Cytoplasm</location>
    </subcellularLocation>
</comment>
<comment type="caution">
    <text evidence="9">The sequence shown here is derived from an EMBL/GenBank/DDBJ whole genome shotgun (WGS) entry which is preliminary data.</text>
</comment>
<keyword evidence="3 7" id="KW-0641">Proline biosynthesis</keyword>
<keyword evidence="10" id="KW-1185">Reference proteome</keyword>
<keyword evidence="5 7" id="KW-0560">Oxidoreductase</keyword>
<evidence type="ECO:0000256" key="1">
    <source>
        <dbReference type="ARBA" id="ARBA00004985"/>
    </source>
</evidence>
<dbReference type="EMBL" id="JACLZK010000001">
    <property type="protein sequence ID" value="MBC2882582.1"/>
    <property type="molecule type" value="Genomic_DNA"/>
</dbReference>
<feature type="domain" description="Aldehyde dehydrogenase" evidence="8">
    <location>
        <begin position="320"/>
        <end position="409"/>
    </location>
</feature>
<dbReference type="Gene3D" id="3.40.605.10">
    <property type="entry name" value="Aldehyde Dehydrogenase, Chain A, domain 1"/>
    <property type="match status" value="1"/>
</dbReference>
<evidence type="ECO:0000256" key="6">
    <source>
        <dbReference type="ARBA" id="ARBA00049024"/>
    </source>
</evidence>
<dbReference type="PROSITE" id="PS01223">
    <property type="entry name" value="PROA"/>
    <property type="match status" value="1"/>
</dbReference>
<dbReference type="InterPro" id="IPR015590">
    <property type="entry name" value="Aldehyde_DH_dom"/>
</dbReference>
<dbReference type="PANTHER" id="PTHR11063:SF8">
    <property type="entry name" value="DELTA-1-PYRROLINE-5-CARBOXYLATE SYNTHASE"/>
    <property type="match status" value="1"/>
</dbReference>
<dbReference type="UniPathway" id="UPA00098">
    <property type="reaction ID" value="UER00360"/>
</dbReference>
<keyword evidence="4 7" id="KW-0521">NADP</keyword>
<dbReference type="FunFam" id="3.40.309.10:FF:000006">
    <property type="entry name" value="Gamma-glutamyl phosphate reductase"/>
    <property type="match status" value="1"/>
</dbReference>
<evidence type="ECO:0000256" key="5">
    <source>
        <dbReference type="ARBA" id="ARBA00023002"/>
    </source>
</evidence>
<dbReference type="NCBIfam" id="NF001221">
    <property type="entry name" value="PRK00197.1"/>
    <property type="match status" value="1"/>
</dbReference>
<accession>A0A842J8Z1</accession>
<feature type="domain" description="Aldehyde dehydrogenase" evidence="8">
    <location>
        <begin position="6"/>
        <end position="282"/>
    </location>
</feature>
<dbReference type="Gene3D" id="3.40.309.10">
    <property type="entry name" value="Aldehyde Dehydrogenase, Chain A, domain 2"/>
    <property type="match status" value="1"/>
</dbReference>
<dbReference type="GO" id="GO:0055129">
    <property type="term" value="P:L-proline biosynthetic process"/>
    <property type="evidence" value="ECO:0007669"/>
    <property type="project" value="UniProtKB-UniRule"/>
</dbReference>
<dbReference type="InterPro" id="IPR020593">
    <property type="entry name" value="G-glutamylP_reductase_CS"/>
</dbReference>
<keyword evidence="2 7" id="KW-0028">Amino-acid biosynthesis</keyword>
<comment type="similarity">
    <text evidence="7">Belongs to the gamma-glutamyl phosphate reductase family.</text>
</comment>
<reference evidence="9 10" key="1">
    <citation type="submission" date="2020-08" db="EMBL/GenBank/DDBJ databases">
        <title>Complete genome and description of Campylobacter massiliensis Marseille-Q3452 sp. nov.</title>
        <authorList>
            <person name="Antezack A."/>
        </authorList>
    </citation>
    <scope>NUCLEOTIDE SEQUENCE [LARGE SCALE GENOMIC DNA]</scope>
    <source>
        <strain evidence="9 10">Marseille-Q3452</strain>
    </source>
</reference>
<evidence type="ECO:0000256" key="3">
    <source>
        <dbReference type="ARBA" id="ARBA00022650"/>
    </source>
</evidence>
<dbReference type="EC" id="1.2.1.41" evidence="7"/>
<dbReference type="InterPro" id="IPR016163">
    <property type="entry name" value="Ald_DH_C"/>
</dbReference>
<dbReference type="Proteomes" id="UP000552683">
    <property type="component" value="Unassembled WGS sequence"/>
</dbReference>
<dbReference type="PIRSF" id="PIRSF000151">
    <property type="entry name" value="GPR"/>
    <property type="match status" value="1"/>
</dbReference>
<sequence length="419" mass="44928">MNEILDICKRAKAACGDLLRLGSKAKFEILNAVADELLTQKEAIKAANAKDLANGEKSGLSAALLDRLRLTDARIEAMAQGVREVAGFAEVVGENLGGWSHPNGMQISRVRVPLGVLGIIYESRPNVSIDAAALALKSGNAAILRGSASALNSNIFLVNLFNEAGAKFGLPKGAVQLVESAEREVVAKMAKMSEYIDVLIPRGGKSLKDFIAQNATVPIIMTGAGVCHIFVDESANLKQAAKIIKNAKTQRPSVCNAVECVLLHERVAGEILPELLREMPEVEFRVSEQLLDACKSELRGLANVNLAGEGDFGAEFLDLVLSVRAVRDTNEAISFINAHSSGHSDAILSENYANVERFLNEVGSAVVYANASTRFSDGSEFGFGGEIGISTQKLHARGPMGVRELTTYKYIVRGDYQTR</sequence>
<comment type="catalytic activity">
    <reaction evidence="6 7">
        <text>L-glutamate 5-semialdehyde + phosphate + NADP(+) = L-glutamyl 5-phosphate + NADPH + H(+)</text>
        <dbReference type="Rhea" id="RHEA:19541"/>
        <dbReference type="ChEBI" id="CHEBI:15378"/>
        <dbReference type="ChEBI" id="CHEBI:43474"/>
        <dbReference type="ChEBI" id="CHEBI:57783"/>
        <dbReference type="ChEBI" id="CHEBI:58066"/>
        <dbReference type="ChEBI" id="CHEBI:58274"/>
        <dbReference type="ChEBI" id="CHEBI:58349"/>
        <dbReference type="EC" id="1.2.1.41"/>
    </reaction>
</comment>
<comment type="function">
    <text evidence="7">Catalyzes the NADPH-dependent reduction of L-glutamate 5-phosphate into L-glutamate 5-semialdehyde and phosphate. The product spontaneously undergoes cyclization to form 1-pyrroline-5-carboxylate.</text>
</comment>
<keyword evidence="7" id="KW-0963">Cytoplasm</keyword>
<dbReference type="SUPFAM" id="SSF53720">
    <property type="entry name" value="ALDH-like"/>
    <property type="match status" value="1"/>
</dbReference>
<dbReference type="RefSeq" id="WP_185898182.1">
    <property type="nucleotide sequence ID" value="NZ_JACLZK010000001.1"/>
</dbReference>
<evidence type="ECO:0000256" key="4">
    <source>
        <dbReference type="ARBA" id="ARBA00022857"/>
    </source>
</evidence>
<dbReference type="GO" id="GO:0004350">
    <property type="term" value="F:glutamate-5-semialdehyde dehydrogenase activity"/>
    <property type="evidence" value="ECO:0007669"/>
    <property type="project" value="UniProtKB-UniRule"/>
</dbReference>
<protein>
    <recommendedName>
        <fullName evidence="7">Gamma-glutamyl phosphate reductase</fullName>
        <shortName evidence="7">GPR</shortName>
        <ecNumber evidence="7">1.2.1.41</ecNumber>
    </recommendedName>
    <alternativeName>
        <fullName evidence="7">Glutamate-5-semialdehyde dehydrogenase</fullName>
    </alternativeName>
    <alternativeName>
        <fullName evidence="7">Glutamyl-gamma-semialdehyde dehydrogenase</fullName>
        <shortName evidence="7">GSA dehydrogenase</shortName>
    </alternativeName>
</protein>
<comment type="pathway">
    <text evidence="1 7">Amino-acid biosynthesis; L-proline biosynthesis; L-glutamate 5-semialdehyde from L-glutamate: step 2/2.</text>
</comment>
<evidence type="ECO:0000313" key="10">
    <source>
        <dbReference type="Proteomes" id="UP000552683"/>
    </source>
</evidence>
<organism evidence="9 10">
    <name type="scientific">Campylobacter massiliensis</name>
    <dbReference type="NCBI Taxonomy" id="2762557"/>
    <lineage>
        <taxon>Bacteria</taxon>
        <taxon>Pseudomonadati</taxon>
        <taxon>Campylobacterota</taxon>
        <taxon>Epsilonproteobacteria</taxon>
        <taxon>Campylobacterales</taxon>
        <taxon>Campylobacteraceae</taxon>
        <taxon>Campylobacter</taxon>
    </lineage>
</organism>
<name>A0A842J8Z1_9BACT</name>
<evidence type="ECO:0000259" key="8">
    <source>
        <dbReference type="Pfam" id="PF00171"/>
    </source>
</evidence>
<dbReference type="GO" id="GO:0050661">
    <property type="term" value="F:NADP binding"/>
    <property type="evidence" value="ECO:0007669"/>
    <property type="project" value="InterPro"/>
</dbReference>
<dbReference type="Pfam" id="PF00171">
    <property type="entry name" value="Aldedh"/>
    <property type="match status" value="2"/>
</dbReference>
<dbReference type="InterPro" id="IPR016162">
    <property type="entry name" value="Ald_DH_N"/>
</dbReference>